<comment type="caution">
    <text evidence="1">The sequence shown here is derived from an EMBL/GenBank/DDBJ whole genome shotgun (WGS) entry which is preliminary data.</text>
</comment>
<name>A0A9D2SAG9_9FIRM</name>
<organism evidence="1 2">
    <name type="scientific">Candidatus Eubacterium faecale</name>
    <dbReference type="NCBI Taxonomy" id="2838568"/>
    <lineage>
        <taxon>Bacteria</taxon>
        <taxon>Bacillati</taxon>
        <taxon>Bacillota</taxon>
        <taxon>Clostridia</taxon>
        <taxon>Eubacteriales</taxon>
        <taxon>Eubacteriaceae</taxon>
        <taxon>Eubacterium</taxon>
    </lineage>
</organism>
<dbReference type="InterPro" id="IPR025374">
    <property type="entry name" value="DUF4364"/>
</dbReference>
<accession>A0A9D2SAG9</accession>
<dbReference type="AlphaFoldDB" id="A0A9D2SAG9"/>
<reference evidence="1" key="1">
    <citation type="journal article" date="2021" name="PeerJ">
        <title>Extensive microbial diversity within the chicken gut microbiome revealed by metagenomics and culture.</title>
        <authorList>
            <person name="Gilroy R."/>
            <person name="Ravi A."/>
            <person name="Getino M."/>
            <person name="Pursley I."/>
            <person name="Horton D.L."/>
            <person name="Alikhan N.F."/>
            <person name="Baker D."/>
            <person name="Gharbi K."/>
            <person name="Hall N."/>
            <person name="Watson M."/>
            <person name="Adriaenssens E.M."/>
            <person name="Foster-Nyarko E."/>
            <person name="Jarju S."/>
            <person name="Secka A."/>
            <person name="Antonio M."/>
            <person name="Oren A."/>
            <person name="Chaudhuri R.R."/>
            <person name="La Ragione R."/>
            <person name="Hildebrand F."/>
            <person name="Pallen M.J."/>
        </authorList>
    </citation>
    <scope>NUCLEOTIDE SEQUENCE</scope>
    <source>
        <strain evidence="1">CHK188-16595</strain>
    </source>
</reference>
<protein>
    <submittedName>
        <fullName evidence="1">DUF4364 family protein</fullName>
    </submittedName>
</protein>
<dbReference type="Pfam" id="PF14277">
    <property type="entry name" value="DUF4364"/>
    <property type="match status" value="1"/>
</dbReference>
<evidence type="ECO:0000313" key="2">
    <source>
        <dbReference type="Proteomes" id="UP000823877"/>
    </source>
</evidence>
<reference evidence="1" key="2">
    <citation type="submission" date="2021-04" db="EMBL/GenBank/DDBJ databases">
        <authorList>
            <person name="Gilroy R."/>
        </authorList>
    </citation>
    <scope>NUCLEOTIDE SEQUENCE</scope>
    <source>
        <strain evidence="1">CHK188-16595</strain>
    </source>
</reference>
<proteinExistence type="predicted"/>
<evidence type="ECO:0000313" key="1">
    <source>
        <dbReference type="EMBL" id="HJB75495.1"/>
    </source>
</evidence>
<dbReference type="EMBL" id="DWXN01000012">
    <property type="protein sequence ID" value="HJB75495.1"/>
    <property type="molecule type" value="Genomic_DNA"/>
</dbReference>
<gene>
    <name evidence="1" type="ORF">IAA37_07495</name>
</gene>
<sequence>MSDKDQENLNFDALPYGSSDGVLHSTMDIYLMICYVIVNAKERLTEDVLIRTMAEGEFANYFEATSALQKIKDKGLAVIDDRGFLKPASNCEKIVELIENELPYSMRKRSVELAAKLAVKELYKKENEVEIEKDGEDYVVTMHFKDCGKDFMTLSLRAATAAQAEMIKDQFYADPVKIYNNLIDSLFSEYED</sequence>
<dbReference type="Proteomes" id="UP000823877">
    <property type="component" value="Unassembled WGS sequence"/>
</dbReference>